<feature type="transmembrane region" description="Helical" evidence="14">
    <location>
        <begin position="91"/>
        <end position="116"/>
    </location>
</feature>
<evidence type="ECO:0000256" key="2">
    <source>
        <dbReference type="ARBA" id="ARBA00004141"/>
    </source>
</evidence>
<comment type="caution">
    <text evidence="16">The sequence shown here is derived from an EMBL/GenBank/DDBJ whole genome shotgun (WGS) entry which is preliminary data.</text>
</comment>
<organism evidence="16 17">
    <name type="scientific">Corynebacterium genitalium ATCC 33030</name>
    <dbReference type="NCBI Taxonomy" id="585529"/>
    <lineage>
        <taxon>Bacteria</taxon>
        <taxon>Bacillati</taxon>
        <taxon>Actinomycetota</taxon>
        <taxon>Actinomycetes</taxon>
        <taxon>Mycobacteriales</taxon>
        <taxon>Corynebacteriaceae</taxon>
        <taxon>Corynebacterium</taxon>
    </lineage>
</organism>
<dbReference type="InterPro" id="IPR004387">
    <property type="entry name" value="Pept_M50_Zn"/>
</dbReference>
<dbReference type="PANTHER" id="PTHR42837:SF2">
    <property type="entry name" value="MEMBRANE METALLOPROTEASE ARASP2, CHLOROPLASTIC-RELATED"/>
    <property type="match status" value="1"/>
</dbReference>
<evidence type="ECO:0000256" key="1">
    <source>
        <dbReference type="ARBA" id="ARBA00001947"/>
    </source>
</evidence>
<keyword evidence="7" id="KW-0378">Hydrolase</keyword>
<dbReference type="Gene3D" id="2.30.42.10">
    <property type="match status" value="1"/>
</dbReference>
<dbReference type="EMBL" id="ACLJ02000003">
    <property type="protein sequence ID" value="EFK53710.1"/>
    <property type="molecule type" value="Genomic_DNA"/>
</dbReference>
<dbReference type="AlphaFoldDB" id="D7WF29"/>
<keyword evidence="8" id="KW-0862">Zinc</keyword>
<dbReference type="InterPro" id="IPR041489">
    <property type="entry name" value="PDZ_6"/>
</dbReference>
<evidence type="ECO:0000259" key="15">
    <source>
        <dbReference type="SMART" id="SM00228"/>
    </source>
</evidence>
<comment type="similarity">
    <text evidence="3">Belongs to the peptidase M50B family.</text>
</comment>
<dbReference type="RefSeq" id="WP_005289696.1">
    <property type="nucleotide sequence ID" value="NZ_CM000961.1"/>
</dbReference>
<dbReference type="InterPro" id="IPR001478">
    <property type="entry name" value="PDZ"/>
</dbReference>
<comment type="subcellular location">
    <subcellularLocation>
        <location evidence="2">Membrane</location>
        <topology evidence="2">Multi-pass membrane protein</topology>
    </subcellularLocation>
</comment>
<proteinExistence type="inferred from homology"/>
<dbReference type="SMART" id="SM00228">
    <property type="entry name" value="PDZ"/>
    <property type="match status" value="1"/>
</dbReference>
<keyword evidence="5" id="KW-0645">Protease</keyword>
<dbReference type="InterPro" id="IPR008915">
    <property type="entry name" value="Peptidase_M50"/>
</dbReference>
<protein>
    <recommendedName>
        <fullName evidence="4">Zinc metalloprotease Rip1</fullName>
    </recommendedName>
    <alternativeName>
        <fullName evidence="12">S2P endopeptidase</fullName>
    </alternativeName>
    <alternativeName>
        <fullName evidence="13">Site-2-type intramembrane protease</fullName>
    </alternativeName>
</protein>
<keyword evidence="10 16" id="KW-0482">Metalloprotease</keyword>
<evidence type="ECO:0000256" key="10">
    <source>
        <dbReference type="ARBA" id="ARBA00023049"/>
    </source>
</evidence>
<evidence type="ECO:0000256" key="9">
    <source>
        <dbReference type="ARBA" id="ARBA00022989"/>
    </source>
</evidence>
<dbReference type="eggNOG" id="COG0750">
    <property type="taxonomic scope" value="Bacteria"/>
</dbReference>
<dbReference type="PANTHER" id="PTHR42837">
    <property type="entry name" value="REGULATOR OF SIGMA-E PROTEASE RSEP"/>
    <property type="match status" value="1"/>
</dbReference>
<keyword evidence="6 14" id="KW-0812">Transmembrane</keyword>
<evidence type="ECO:0000256" key="14">
    <source>
        <dbReference type="SAM" id="Phobius"/>
    </source>
</evidence>
<keyword evidence="11 14" id="KW-0472">Membrane</keyword>
<accession>D7WF29</accession>
<sequence length="400" mass="42651">MLLGVVVFALCIALSIALHEAGHMLTAKAFGMRVRRYFIGFGPTLVSKKVGETEYGLAALPFGGFCDIAGMTAMDPLTPEEEPYAMYRKPWWQRVAVMSGGIIMNLFLGFLVLYIVAVTAGIPNPYADRTPTVGEVSCTSDQVDAETLADCTGPGPAGAAGIEPGDRLLAVDGQALESFVDLRDYVLERPGETIELTVGRGESEVLIRVLLATVQRLDPEGQPYTAGAIGLTSAPVEDAMKQFGPVEAFPAAVNLSGEMLQASVEGLIAFPAKIPGVVTAIFGGERDVEGPISVVGASRTGGELVERSMWDVFFMLLVSLNFFLALFNLVPLPPLDGGHIAVVLFEQVRDVFRRLRGLPPGGPVNYEKLMPLTYFMAALLLGVGALVMVADVVNPVRLFG</sequence>
<evidence type="ECO:0000256" key="11">
    <source>
        <dbReference type="ARBA" id="ARBA00023136"/>
    </source>
</evidence>
<dbReference type="CDD" id="cd06163">
    <property type="entry name" value="S2P-M50_PDZ_RseP-like"/>
    <property type="match status" value="1"/>
</dbReference>
<dbReference type="Pfam" id="PF02163">
    <property type="entry name" value="Peptidase_M50"/>
    <property type="match status" value="1"/>
</dbReference>
<keyword evidence="17" id="KW-1185">Reference proteome</keyword>
<dbReference type="Proteomes" id="UP000004208">
    <property type="component" value="Unassembled WGS sequence"/>
</dbReference>
<dbReference type="HOGENOM" id="CLU_025778_1_2_11"/>
<keyword evidence="9 14" id="KW-1133">Transmembrane helix</keyword>
<dbReference type="STRING" id="585529.HMPREF0291_11367"/>
<reference evidence="16" key="1">
    <citation type="submission" date="2010-06" db="EMBL/GenBank/DDBJ databases">
        <authorList>
            <person name="Muzny D."/>
            <person name="Qin X."/>
            <person name="Buhay C."/>
            <person name="Dugan-Rocha S."/>
            <person name="Ding Y."/>
            <person name="Chen G."/>
            <person name="Hawes A."/>
            <person name="Holder M."/>
            <person name="Jhangiani S."/>
            <person name="Johnson A."/>
            <person name="Khan Z."/>
            <person name="Li Z."/>
            <person name="Liu W."/>
            <person name="Liu X."/>
            <person name="Perez L."/>
            <person name="Shen H."/>
            <person name="Wang Q."/>
            <person name="Watt J."/>
            <person name="Xi L."/>
            <person name="Xin Y."/>
            <person name="Zhou J."/>
            <person name="Deng J."/>
            <person name="Jiang H."/>
            <person name="Liu Y."/>
            <person name="Qu J."/>
            <person name="Song X.-Z."/>
            <person name="Zhang L."/>
            <person name="Villasana D."/>
            <person name="Johnson A."/>
            <person name="Liu J."/>
            <person name="Liyanage D."/>
            <person name="Lorensuhewa L."/>
            <person name="Robinson T."/>
            <person name="Song A."/>
            <person name="Song B.-B."/>
            <person name="Dinh H."/>
            <person name="Thornton R."/>
            <person name="Coyle M."/>
            <person name="Francisco L."/>
            <person name="Jackson L."/>
            <person name="Javaid M."/>
            <person name="Korchina V."/>
            <person name="Kovar C."/>
            <person name="Mata R."/>
            <person name="Mathew T."/>
            <person name="Ngo R."/>
            <person name="Nguyen L."/>
            <person name="Nguyen N."/>
            <person name="Okwuonu G."/>
            <person name="Ongeri F."/>
            <person name="Pham C."/>
            <person name="Simmons D."/>
            <person name="Wilczek-Boney K."/>
            <person name="Hale W."/>
            <person name="Jakkamsetti A."/>
            <person name="Pham P."/>
            <person name="Ruth R."/>
            <person name="San Lucas F."/>
            <person name="Warren J."/>
            <person name="Zhang J."/>
            <person name="Zhao Z."/>
            <person name="Zhou C."/>
            <person name="Zhu D."/>
            <person name="Lee S."/>
            <person name="Bess C."/>
            <person name="Blankenburg K."/>
            <person name="Forbes L."/>
            <person name="Fu Q."/>
            <person name="Gubbala S."/>
            <person name="Hirani K."/>
            <person name="Jayaseelan J.C."/>
            <person name="Lara F."/>
            <person name="Munidasa M."/>
            <person name="Palculict T."/>
            <person name="Patil S."/>
            <person name="Pu L.-L."/>
            <person name="Saada N."/>
            <person name="Tang L."/>
            <person name="Weissenberger G."/>
            <person name="Zhu Y."/>
            <person name="Hemphill L."/>
            <person name="Shang Y."/>
            <person name="Youmans B."/>
            <person name="Ayvaz T."/>
            <person name="Ross M."/>
            <person name="Santibanez J."/>
            <person name="Aqrawi P."/>
            <person name="Gross S."/>
            <person name="Joshi V."/>
            <person name="Fowler G."/>
            <person name="Nazareth L."/>
            <person name="Reid J."/>
            <person name="Worley K."/>
            <person name="Petrosino J."/>
            <person name="Highlander S."/>
            <person name="Gibbs R."/>
        </authorList>
    </citation>
    <scope>NUCLEOTIDE SEQUENCE [LARGE SCALE GENOMIC DNA]</scope>
    <source>
        <strain evidence="16">ATCC 33030</strain>
    </source>
</reference>
<dbReference type="GO" id="GO:0004222">
    <property type="term" value="F:metalloendopeptidase activity"/>
    <property type="evidence" value="ECO:0007669"/>
    <property type="project" value="InterPro"/>
</dbReference>
<evidence type="ECO:0000256" key="4">
    <source>
        <dbReference type="ARBA" id="ARBA00019897"/>
    </source>
</evidence>
<evidence type="ECO:0000313" key="16">
    <source>
        <dbReference type="EMBL" id="EFK53710.1"/>
    </source>
</evidence>
<evidence type="ECO:0000256" key="13">
    <source>
        <dbReference type="ARBA" id="ARBA00033476"/>
    </source>
</evidence>
<dbReference type="SUPFAM" id="SSF50156">
    <property type="entry name" value="PDZ domain-like"/>
    <property type="match status" value="1"/>
</dbReference>
<evidence type="ECO:0000256" key="8">
    <source>
        <dbReference type="ARBA" id="ARBA00022833"/>
    </source>
</evidence>
<gene>
    <name evidence="16" type="ORF">HMPREF0291_11367</name>
</gene>
<evidence type="ECO:0000256" key="5">
    <source>
        <dbReference type="ARBA" id="ARBA00022670"/>
    </source>
</evidence>
<dbReference type="GO" id="GO:0016020">
    <property type="term" value="C:membrane"/>
    <property type="evidence" value="ECO:0007669"/>
    <property type="project" value="UniProtKB-SubCell"/>
</dbReference>
<dbReference type="OrthoDB" id="9782003at2"/>
<evidence type="ECO:0000256" key="3">
    <source>
        <dbReference type="ARBA" id="ARBA00007931"/>
    </source>
</evidence>
<feature type="transmembrane region" description="Helical" evidence="14">
    <location>
        <begin position="372"/>
        <end position="393"/>
    </location>
</feature>
<feature type="transmembrane region" description="Helical" evidence="14">
    <location>
        <begin position="312"/>
        <end position="330"/>
    </location>
</feature>
<dbReference type="GO" id="GO:0006508">
    <property type="term" value="P:proteolysis"/>
    <property type="evidence" value="ECO:0007669"/>
    <property type="project" value="UniProtKB-KW"/>
</dbReference>
<comment type="cofactor">
    <cofactor evidence="1">
        <name>Zn(2+)</name>
        <dbReference type="ChEBI" id="CHEBI:29105"/>
    </cofactor>
</comment>
<feature type="domain" description="PDZ" evidence="15">
    <location>
        <begin position="106"/>
        <end position="202"/>
    </location>
</feature>
<dbReference type="Pfam" id="PF17820">
    <property type="entry name" value="PDZ_6"/>
    <property type="match status" value="1"/>
</dbReference>
<evidence type="ECO:0000256" key="12">
    <source>
        <dbReference type="ARBA" id="ARBA00032214"/>
    </source>
</evidence>
<evidence type="ECO:0000256" key="6">
    <source>
        <dbReference type="ARBA" id="ARBA00022692"/>
    </source>
</evidence>
<dbReference type="InterPro" id="IPR036034">
    <property type="entry name" value="PDZ_sf"/>
</dbReference>
<evidence type="ECO:0000256" key="7">
    <source>
        <dbReference type="ARBA" id="ARBA00022801"/>
    </source>
</evidence>
<name>D7WF29_9CORY</name>
<evidence type="ECO:0000313" key="17">
    <source>
        <dbReference type="Proteomes" id="UP000004208"/>
    </source>
</evidence>